<protein>
    <submittedName>
        <fullName evidence="10">ATPase and permease component (MdlB)</fullName>
        <ecNumber evidence="10">3.6.3.44</ecNumber>
    </submittedName>
</protein>
<dbReference type="PANTHER" id="PTHR43394">
    <property type="entry name" value="ATP-DEPENDENT PERMEASE MDL1, MITOCHONDRIAL"/>
    <property type="match status" value="1"/>
</dbReference>
<name>A0ABP0ER66_9LACO</name>
<sequence>MNSTNGLFRFIKKYADINFKKFYAGIIITVISAFSALLFNSSVTPVVNSFSKGGLQYSKLILPICLLIFDLIAGVISFYLLATVAYSAVMQIRKKLWRRYNFFSYMKLSENSSGVLASRLVNDTNLISDVLSSSLPQLLTAGITIVGSFVMLLIISVKLTLALAVLLPILAFILATISNKISKYFAQTQKLTADANQIAVSILQSDIVIKSYVAEDKSTRLGDDIFSRIYGVARKQLKLIALLNPLVSVLTMTMILSVMVLGFLSVSSGGMTIGALTSYILYTFTLMAPLSNVTTAYANMAKMKDVVANLERLFETPVEDVEPGQQNLMDIESLEIVEGSFQYPGGHALYIPRLKIGEHELIRLRGKNGSGKSTILKILAGMYDLDEGHFYINGIDRRDVNIFSFREHLAFVDQNSSMLPGSIRDNLLLGFDNPATVPDEKIWEALRQVELYDFVMNLSDGLDTDIAENGGNFSGGQRQRLAIARALIADCDFYFFDEITSDLDQQTKEIIVTLMRYLHHVRNKTVVYIDHDDISIDGERSITVNAD</sequence>
<evidence type="ECO:0000256" key="4">
    <source>
        <dbReference type="ARBA" id="ARBA00022840"/>
    </source>
</evidence>
<feature type="transmembrane region" description="Helical" evidence="7">
    <location>
        <begin position="239"/>
        <end position="264"/>
    </location>
</feature>
<keyword evidence="6 7" id="KW-0472">Membrane</keyword>
<dbReference type="Proteomes" id="UP001314241">
    <property type="component" value="Unassembled WGS sequence"/>
</dbReference>
<evidence type="ECO:0000256" key="1">
    <source>
        <dbReference type="ARBA" id="ARBA00004651"/>
    </source>
</evidence>
<accession>A0ABP0ER66</accession>
<comment type="subcellular location">
    <subcellularLocation>
        <location evidence="1">Cell membrane</location>
        <topology evidence="1">Multi-pass membrane protein</topology>
    </subcellularLocation>
</comment>
<evidence type="ECO:0000259" key="9">
    <source>
        <dbReference type="PROSITE" id="PS50929"/>
    </source>
</evidence>
<dbReference type="Pfam" id="PF00664">
    <property type="entry name" value="ABC_membrane"/>
    <property type="match status" value="1"/>
</dbReference>
<dbReference type="GO" id="GO:0016787">
    <property type="term" value="F:hydrolase activity"/>
    <property type="evidence" value="ECO:0007669"/>
    <property type="project" value="UniProtKB-KW"/>
</dbReference>
<dbReference type="InterPro" id="IPR011527">
    <property type="entry name" value="ABC1_TM_dom"/>
</dbReference>
<feature type="transmembrane region" description="Helical" evidence="7">
    <location>
        <begin position="138"/>
        <end position="155"/>
    </location>
</feature>
<evidence type="ECO:0000256" key="5">
    <source>
        <dbReference type="ARBA" id="ARBA00022989"/>
    </source>
</evidence>
<feature type="domain" description="ABC transporter" evidence="8">
    <location>
        <begin position="331"/>
        <end position="546"/>
    </location>
</feature>
<dbReference type="RefSeq" id="WP_349642381.1">
    <property type="nucleotide sequence ID" value="NZ_CAWVOH010000004.1"/>
</dbReference>
<dbReference type="InterPro" id="IPR003439">
    <property type="entry name" value="ABC_transporter-like_ATP-bd"/>
</dbReference>
<organism evidence="10 11">
    <name type="scientific">Eupransor demetentiae</name>
    <dbReference type="NCBI Taxonomy" id="3109584"/>
    <lineage>
        <taxon>Bacteria</taxon>
        <taxon>Bacillati</taxon>
        <taxon>Bacillota</taxon>
        <taxon>Bacilli</taxon>
        <taxon>Lactobacillales</taxon>
        <taxon>Lactobacillaceae</taxon>
        <taxon>Eupransor</taxon>
    </lineage>
</organism>
<dbReference type="CDD" id="cd18551">
    <property type="entry name" value="ABC_6TM_LmrA_like"/>
    <property type="match status" value="1"/>
</dbReference>
<dbReference type="SUPFAM" id="SSF90123">
    <property type="entry name" value="ABC transporter transmembrane region"/>
    <property type="match status" value="1"/>
</dbReference>
<dbReference type="SUPFAM" id="SSF52540">
    <property type="entry name" value="P-loop containing nucleoside triphosphate hydrolases"/>
    <property type="match status" value="1"/>
</dbReference>
<dbReference type="Pfam" id="PF00005">
    <property type="entry name" value="ABC_tran"/>
    <property type="match status" value="1"/>
</dbReference>
<dbReference type="PROSITE" id="PS00211">
    <property type="entry name" value="ABC_TRANSPORTER_1"/>
    <property type="match status" value="1"/>
</dbReference>
<gene>
    <name evidence="10" type="ORF">R54876_GBNLAHCA_01416</name>
</gene>
<dbReference type="InterPro" id="IPR017871">
    <property type="entry name" value="ABC_transporter-like_CS"/>
</dbReference>
<feature type="transmembrane region" description="Helical" evidence="7">
    <location>
        <begin position="21"/>
        <end position="40"/>
    </location>
</feature>
<dbReference type="EMBL" id="CAWVOH010000004">
    <property type="protein sequence ID" value="CAK8054833.1"/>
    <property type="molecule type" value="Genomic_DNA"/>
</dbReference>
<dbReference type="EC" id="3.6.3.44" evidence="10"/>
<dbReference type="Gene3D" id="1.20.1560.10">
    <property type="entry name" value="ABC transporter type 1, transmembrane domain"/>
    <property type="match status" value="1"/>
</dbReference>
<keyword evidence="5 7" id="KW-1133">Transmembrane helix</keyword>
<evidence type="ECO:0000256" key="6">
    <source>
        <dbReference type="ARBA" id="ARBA00023136"/>
    </source>
</evidence>
<dbReference type="PROSITE" id="PS50893">
    <property type="entry name" value="ABC_TRANSPORTER_2"/>
    <property type="match status" value="1"/>
</dbReference>
<dbReference type="InterPro" id="IPR039421">
    <property type="entry name" value="Type_1_exporter"/>
</dbReference>
<feature type="transmembrane region" description="Helical" evidence="7">
    <location>
        <begin position="161"/>
        <end position="181"/>
    </location>
</feature>
<comment type="caution">
    <text evidence="10">The sequence shown here is derived from an EMBL/GenBank/DDBJ whole genome shotgun (WGS) entry which is preliminary data.</text>
</comment>
<keyword evidence="2 7" id="KW-0812">Transmembrane</keyword>
<dbReference type="PANTHER" id="PTHR43394:SF1">
    <property type="entry name" value="ATP-BINDING CASSETTE SUB-FAMILY B MEMBER 10, MITOCHONDRIAL"/>
    <property type="match status" value="1"/>
</dbReference>
<keyword evidence="11" id="KW-1185">Reference proteome</keyword>
<evidence type="ECO:0000256" key="7">
    <source>
        <dbReference type="SAM" id="Phobius"/>
    </source>
</evidence>
<dbReference type="Gene3D" id="3.40.50.300">
    <property type="entry name" value="P-loop containing nucleotide triphosphate hydrolases"/>
    <property type="match status" value="1"/>
</dbReference>
<feature type="transmembrane region" description="Helical" evidence="7">
    <location>
        <begin position="276"/>
        <end position="298"/>
    </location>
</feature>
<evidence type="ECO:0000313" key="10">
    <source>
        <dbReference type="EMBL" id="CAK8054833.1"/>
    </source>
</evidence>
<keyword evidence="3" id="KW-0547">Nucleotide-binding</keyword>
<evidence type="ECO:0000313" key="11">
    <source>
        <dbReference type="Proteomes" id="UP001314241"/>
    </source>
</evidence>
<dbReference type="InterPro" id="IPR036640">
    <property type="entry name" value="ABC1_TM_sf"/>
</dbReference>
<keyword evidence="4" id="KW-0067">ATP-binding</keyword>
<proteinExistence type="predicted"/>
<dbReference type="InterPro" id="IPR027417">
    <property type="entry name" value="P-loop_NTPase"/>
</dbReference>
<evidence type="ECO:0000256" key="3">
    <source>
        <dbReference type="ARBA" id="ARBA00022741"/>
    </source>
</evidence>
<dbReference type="PROSITE" id="PS50929">
    <property type="entry name" value="ABC_TM1F"/>
    <property type="match status" value="1"/>
</dbReference>
<feature type="domain" description="ABC transmembrane type-1" evidence="9">
    <location>
        <begin position="24"/>
        <end position="302"/>
    </location>
</feature>
<dbReference type="SMART" id="SM00382">
    <property type="entry name" value="AAA"/>
    <property type="match status" value="1"/>
</dbReference>
<evidence type="ECO:0000259" key="8">
    <source>
        <dbReference type="PROSITE" id="PS50893"/>
    </source>
</evidence>
<keyword evidence="10" id="KW-0378">Hydrolase</keyword>
<feature type="transmembrane region" description="Helical" evidence="7">
    <location>
        <begin position="60"/>
        <end position="89"/>
    </location>
</feature>
<dbReference type="InterPro" id="IPR003593">
    <property type="entry name" value="AAA+_ATPase"/>
</dbReference>
<evidence type="ECO:0000256" key="2">
    <source>
        <dbReference type="ARBA" id="ARBA00022692"/>
    </source>
</evidence>
<reference evidence="10 11" key="1">
    <citation type="submission" date="2024-01" db="EMBL/GenBank/DDBJ databases">
        <authorList>
            <person name="Botero Cardona J."/>
        </authorList>
    </citation>
    <scope>NUCLEOTIDE SEQUENCE [LARGE SCALE GENOMIC DNA]</scope>
    <source>
        <strain evidence="10 11">LMG 33000</strain>
    </source>
</reference>